<accession>I0I881</accession>
<gene>
    <name evidence="4" type="ordered locus">CLDAP_34290</name>
</gene>
<dbReference type="Pfam" id="PF16130">
    <property type="entry name" value="DUF4842"/>
    <property type="match status" value="1"/>
</dbReference>
<dbReference type="NCBIfam" id="TIGR04456">
    <property type="entry name" value="LruC_dom"/>
    <property type="match status" value="1"/>
</dbReference>
<protein>
    <recommendedName>
        <fullName evidence="6">DUF11 domain-containing protein</fullName>
    </recommendedName>
</protein>
<dbReference type="PATRIC" id="fig|926550.5.peg.3700"/>
<evidence type="ECO:0000259" key="3">
    <source>
        <dbReference type="Pfam" id="PF16130"/>
    </source>
</evidence>
<dbReference type="InterPro" id="IPR015943">
    <property type="entry name" value="WD40/YVTN_repeat-like_dom_sf"/>
</dbReference>
<dbReference type="HOGENOM" id="CLU_232790_0_0_0"/>
<evidence type="ECO:0000313" key="4">
    <source>
        <dbReference type="EMBL" id="BAM01469.1"/>
    </source>
</evidence>
<evidence type="ECO:0008006" key="6">
    <source>
        <dbReference type="Google" id="ProtNLM"/>
    </source>
</evidence>
<keyword evidence="1" id="KW-0732">Signal</keyword>
<name>I0I881_CALAS</name>
<dbReference type="eggNOG" id="COG1520">
    <property type="taxonomic scope" value="Bacteria"/>
</dbReference>
<feature type="domain" description="DUF4842" evidence="3">
    <location>
        <begin position="1451"/>
        <end position="1652"/>
    </location>
</feature>
<dbReference type="Gene3D" id="2.130.10.10">
    <property type="entry name" value="YVTN repeat-like/Quinoprotein amine dehydrogenase"/>
    <property type="match status" value="1"/>
</dbReference>
<dbReference type="KEGG" id="cap:CLDAP_34290"/>
<dbReference type="Proteomes" id="UP000007880">
    <property type="component" value="Chromosome"/>
</dbReference>
<feature type="domain" description="DUF11" evidence="2">
    <location>
        <begin position="970"/>
        <end position="1080"/>
    </location>
</feature>
<dbReference type="InterPro" id="IPR031025">
    <property type="entry name" value="LruC_dom"/>
</dbReference>
<dbReference type="InterPro" id="IPR032295">
    <property type="entry name" value="DUF4842"/>
</dbReference>
<reference evidence="4 5" key="1">
    <citation type="submission" date="2012-02" db="EMBL/GenBank/DDBJ databases">
        <title>Complete genome sequence of Caldilinea aerophila DSM 14535 (= NBRC 102666).</title>
        <authorList>
            <person name="Oguchi A."/>
            <person name="Hosoyama A."/>
            <person name="Sekine M."/>
            <person name="Fukai R."/>
            <person name="Kato Y."/>
            <person name="Nakamura S."/>
            <person name="Hanada S."/>
            <person name="Yamazaki S."/>
            <person name="Fujita N."/>
        </authorList>
    </citation>
    <scope>NUCLEOTIDE SEQUENCE [LARGE SCALE GENOMIC DNA]</scope>
    <source>
        <strain evidence="5">DSM 14535 / JCM 11387 / NBRC 104270 / STL-6-O1</strain>
    </source>
</reference>
<dbReference type="InterPro" id="IPR001434">
    <property type="entry name" value="OmcB-like_DUF11"/>
</dbReference>
<keyword evidence="5" id="KW-1185">Reference proteome</keyword>
<dbReference type="PANTHER" id="PTHR34819">
    <property type="entry name" value="LARGE CYSTEINE-RICH PERIPLASMIC PROTEIN OMCB"/>
    <property type="match status" value="1"/>
</dbReference>
<dbReference type="InterPro" id="IPR051172">
    <property type="entry name" value="Chlamydia_OmcB"/>
</dbReference>
<dbReference type="RefSeq" id="WP_014434695.1">
    <property type="nucleotide sequence ID" value="NC_017079.1"/>
</dbReference>
<feature type="domain" description="DUF11" evidence="2">
    <location>
        <begin position="1270"/>
        <end position="1386"/>
    </location>
</feature>
<dbReference type="InterPro" id="IPR013783">
    <property type="entry name" value="Ig-like_fold"/>
</dbReference>
<organism evidence="4 5">
    <name type="scientific">Caldilinea aerophila (strain DSM 14535 / JCM 11387 / NBRC 104270 / STL-6-O1)</name>
    <dbReference type="NCBI Taxonomy" id="926550"/>
    <lineage>
        <taxon>Bacteria</taxon>
        <taxon>Bacillati</taxon>
        <taxon>Chloroflexota</taxon>
        <taxon>Caldilineae</taxon>
        <taxon>Caldilineales</taxon>
        <taxon>Caldilineaceae</taxon>
        <taxon>Caldilinea</taxon>
    </lineage>
</organism>
<dbReference type="STRING" id="926550.CLDAP_34290"/>
<dbReference type="Pfam" id="PF01345">
    <property type="entry name" value="DUF11"/>
    <property type="match status" value="4"/>
</dbReference>
<dbReference type="EMBL" id="AP012337">
    <property type="protein sequence ID" value="BAM01469.1"/>
    <property type="molecule type" value="Genomic_DNA"/>
</dbReference>
<feature type="domain" description="DUF11" evidence="2">
    <location>
        <begin position="20"/>
        <end position="123"/>
    </location>
</feature>
<feature type="domain" description="DUF11" evidence="2">
    <location>
        <begin position="643"/>
        <end position="765"/>
    </location>
</feature>
<dbReference type="Gene3D" id="2.60.40.10">
    <property type="entry name" value="Immunoglobulins"/>
    <property type="match status" value="2"/>
</dbReference>
<dbReference type="Pfam" id="PF13517">
    <property type="entry name" value="FG-GAP_3"/>
    <property type="match status" value="3"/>
</dbReference>
<proteinExistence type="predicted"/>
<dbReference type="SUPFAM" id="SSF69318">
    <property type="entry name" value="Integrin alpha N-terminal domain"/>
    <property type="match status" value="2"/>
</dbReference>
<dbReference type="InterPro" id="IPR028994">
    <property type="entry name" value="Integrin_alpha_N"/>
</dbReference>
<dbReference type="Gene3D" id="2.130.10.130">
    <property type="entry name" value="Integrin alpha, N-terminal"/>
    <property type="match status" value="1"/>
</dbReference>
<sequence length="2073" mass="222150">MTAVFPPPSVHAQPGGEPALMVTQTVNQEPLLAGEVSFRIRVRNNGTTPVVDRGYNLTITDTLPVGLTFVSANPTPTNVAAQPDGTTLLTWDNIVDLEAGEHLEVSLVASLAPTVRVGNELVNRVGARVNRMPDNSGAWVEAFHEITVRPQAIDIEAEILQSTRDEQATGAGEYAGAPGTKAGADWPFQMRIIIRNNNTGSTNNVQARVTLPAGLAYLGNVAFSSNPNNVPTPPSLRLNQDGSLDLTWSLGTLTTAQSSTPIVITFQVAIPYRYRTAGDNAARNGPFAGPMSGTIISEDAVMSVRYEAAGVYENTPTADGSESTPEDDPPAQVTAEIITIHKSASPTSVGIGTLITYTLNFYVSEYYTVTNAVLVDVLPDGMIYVEDSANLTPVSVQPDTPGVGQTTIIWEVPAGATTPGASGAITFLAQVEPIYKAAPLTNQPIVSGDTLTNRVTLSGDWADAVTPGRVGSLTPDNSSATVSTSMPAFSKQVLNPATQQWSASANAFVGDVLTFRLNFAAAADVDARSVIIRDFLPRGMMYVESSAIYTLNGVFTDGPGCTAAPQSPVTGMLGGLQYLEWRLCNVARGATWEARIQARVGPVPTVQPGWIVANFGKLTGANSYTKIYSLRDAALTHYKAPRLVLTKSATPDQNLVGGSQVNYIISVTNLGDAPAYNLNVLDIVPGGLLVAASGGAGSPAPSTYTVISGSPSTGAGGVLAWTPVSSLAPGQTQTFTYQATVTNGLPAGAALTNRASISYNSRPDNQGHAIAHSDNPEDDQTDELTIYLRGLRIVKSGARIGGEGPPEQVTIGDRMRWTLTVTVPAGVVAHWPVVEENDLPSGFIYVPGSRAIAGATFDDRHAQNPLISSNQLDLRFFLNSVDNSTGTTDYSFVLSFETIVTGVRADQPSVQLYTDNTKLNNAVNTTYVGWYDAATGYNNSGMAADSLNTALIDRRSPRGRFIASVRQPYLTLQKVASNNRVGAGDEILYTVLLRNQGTATAYDMKLRDVLPVGLTFLQIESIEKPANTGVTPTSAAGAAYAYWIDRLDAGQFVKITYRARVNDDVSTDSSLTNTASVENYSTQPGSPTIERTYTGPRMAVAVHTPQAGIAKRVNDGELTYGSTLVYSIVTPAEPVNATMYNVVVTDTVDGRLEILNVVNGQFNPETNLVTASFASVPPNTQQVVEITVRLPENSMIASAASAGRPMLMPEEFQDLQLLRRNAETDHVGAATPNTSVMPGALIYNRAYLRHDRGGLKSSNYVSNRVVAPALVVEHHAAQIEAAVGELLEYTVKVHNVGNGYARAVGVNVALPTNITLEPGNAKLNGAPFPLATLNGIALPDLPGGASHTLTFRARVNAADAGVAYVSVAQAVGTDSRGVPIPADNSARVPADTDPLDQAAARVYGPLAWTSESVFVAYEDLKNVGWSDWDYNDFIVKIDIAKGKTATETLAALVIDYEAIARGAAYDHRFLHRLPIYGGGNYQLSVRNADNQLVVHTSGAVEEEEPTFVIFERTKWALPVQNGIQDNRYKLFTNTAPMQTWVQKGWTARLQIVLADPAQNPLDALPPIPWDPYLHVIATNQTVHIVQPGRSGNTQVVNQAWDPSSPLAGYDLPLVQVFNTRWKWPQEFVGIWRPYPDYTLYQLSGGFYNQRWWDEETAQVLVEYLWLVGNAAVAALQPGQAFANPSHYYATPVVVDLDGDGEREIIIGNLTRWQLEVYDSRGKMRSGWPQLLRSGVKAAATVGDLNGDGKLDILVGDLRGYLHAFNADGTRLEGWSSQGLKTGLHPDAEYRILAQPAIADLDGDGRNEIVLALSDSRLYVYEANGTLRNGWPVSLGDAPDIYGSHVIDSTPVVADINGDGQQEIVVGSYDHRLYVYRADGRLLWTYETRDIIMSTPAIGDLVPGSPGLEIVIGSGDRFVYTLTSSGQLLWKHPTGWIVRSSPLLVDLDGDGQFEIVIGSDDKKVWAWHSNGAPVAGWPQATGAPVASSPIAVDLDKDGAPEIVAGSDNGAVYAWRRDGTLLKGWPKLTGCPIKGAPALLRNDGVFEPEIVVANYEGTLRVVGGPLRVYLPMIRR</sequence>
<dbReference type="InterPro" id="IPR047589">
    <property type="entry name" value="DUF11_rpt"/>
</dbReference>
<evidence type="ECO:0000256" key="1">
    <source>
        <dbReference type="ARBA" id="ARBA00022729"/>
    </source>
</evidence>
<dbReference type="NCBIfam" id="TIGR01451">
    <property type="entry name" value="B_ant_repeat"/>
    <property type="match status" value="5"/>
</dbReference>
<evidence type="ECO:0000313" key="5">
    <source>
        <dbReference type="Proteomes" id="UP000007880"/>
    </source>
</evidence>
<dbReference type="PANTHER" id="PTHR34819:SF3">
    <property type="entry name" value="CELL SURFACE PROTEIN"/>
    <property type="match status" value="1"/>
</dbReference>
<evidence type="ECO:0000259" key="2">
    <source>
        <dbReference type="Pfam" id="PF01345"/>
    </source>
</evidence>
<dbReference type="InterPro" id="IPR013517">
    <property type="entry name" value="FG-GAP"/>
</dbReference>